<reference evidence="6" key="1">
    <citation type="journal article" date="2014" name="Int. J. Syst. Evol. Microbiol.">
        <title>Complete genome sequence of Corynebacterium casei LMG S-19264T (=DSM 44701T), isolated from a smear-ripened cheese.</title>
        <authorList>
            <consortium name="US DOE Joint Genome Institute (JGI-PGF)"/>
            <person name="Walter F."/>
            <person name="Albersmeier A."/>
            <person name="Kalinowski J."/>
            <person name="Ruckert C."/>
        </authorList>
    </citation>
    <scope>NUCLEOTIDE SEQUENCE</scope>
    <source>
        <strain evidence="6">CGMCC 1.15371</strain>
    </source>
</reference>
<organism evidence="6 7">
    <name type="scientific">Pullulanibacillus camelliae</name>
    <dbReference type="NCBI Taxonomy" id="1707096"/>
    <lineage>
        <taxon>Bacteria</taxon>
        <taxon>Bacillati</taxon>
        <taxon>Bacillota</taxon>
        <taxon>Bacilli</taxon>
        <taxon>Bacillales</taxon>
        <taxon>Sporolactobacillaceae</taxon>
        <taxon>Pullulanibacillus</taxon>
    </lineage>
</organism>
<sequence length="193" mass="22273">MKKVLFVCTGNTCRSPMAEAILKHKASERYDVKSAGLFAMDGQPTHPNAISVLRDHDIQFKHSSKQLTKELVDWADLILTMTQGHKHTLIQHFPEALDKVETLKGYLEFQEQWEKWKEAKADYELKKAIYDHTGPTDEGSEKELENAYTRVQQFENVLGNLDIEDPFGASKQVYNDVFLELEELIDRFIENDV</sequence>
<gene>
    <name evidence="6" type="ORF">GCM10011391_03850</name>
</gene>
<dbReference type="PRINTS" id="PR00719">
    <property type="entry name" value="LMWPTPASE"/>
</dbReference>
<dbReference type="InterPro" id="IPR023485">
    <property type="entry name" value="Ptyr_pPase"/>
</dbReference>
<dbReference type="Gene3D" id="3.40.50.2300">
    <property type="match status" value="1"/>
</dbReference>
<dbReference type="SUPFAM" id="SSF52788">
    <property type="entry name" value="Phosphotyrosine protein phosphatases I"/>
    <property type="match status" value="1"/>
</dbReference>
<comment type="caution">
    <text evidence="6">The sequence shown here is derived from an EMBL/GenBank/DDBJ whole genome shotgun (WGS) entry which is preliminary data.</text>
</comment>
<dbReference type="SMART" id="SM00226">
    <property type="entry name" value="LMWPc"/>
    <property type="match status" value="1"/>
</dbReference>
<dbReference type="PANTHER" id="PTHR11717:SF31">
    <property type="entry name" value="LOW MOLECULAR WEIGHT PROTEIN-TYROSINE-PHOSPHATASE ETP-RELATED"/>
    <property type="match status" value="1"/>
</dbReference>
<dbReference type="InterPro" id="IPR017867">
    <property type="entry name" value="Tyr_phospatase_low_mol_wt"/>
</dbReference>
<dbReference type="RefSeq" id="WP_188688281.1">
    <property type="nucleotide sequence ID" value="NZ_BMIR01000001.1"/>
</dbReference>
<dbReference type="GO" id="GO:0004725">
    <property type="term" value="F:protein tyrosine phosphatase activity"/>
    <property type="evidence" value="ECO:0007669"/>
    <property type="project" value="InterPro"/>
</dbReference>
<feature type="domain" description="Phosphotyrosine protein phosphatase I" evidence="5">
    <location>
        <begin position="2"/>
        <end position="191"/>
    </location>
</feature>
<comment type="similarity">
    <text evidence="1">Belongs to the low molecular weight phosphotyrosine protein phosphatase family.</text>
</comment>
<evidence type="ECO:0000313" key="6">
    <source>
        <dbReference type="EMBL" id="GGE28507.1"/>
    </source>
</evidence>
<dbReference type="InterPro" id="IPR050438">
    <property type="entry name" value="LMW_PTPase"/>
</dbReference>
<evidence type="ECO:0000259" key="5">
    <source>
        <dbReference type="SMART" id="SM00226"/>
    </source>
</evidence>
<dbReference type="EMBL" id="BMIR01000001">
    <property type="protein sequence ID" value="GGE28507.1"/>
    <property type="molecule type" value="Genomic_DNA"/>
</dbReference>
<keyword evidence="7" id="KW-1185">Reference proteome</keyword>
<reference evidence="6" key="2">
    <citation type="submission" date="2020-09" db="EMBL/GenBank/DDBJ databases">
        <authorList>
            <person name="Sun Q."/>
            <person name="Zhou Y."/>
        </authorList>
    </citation>
    <scope>NUCLEOTIDE SEQUENCE</scope>
    <source>
        <strain evidence="6">CGMCC 1.15371</strain>
    </source>
</reference>
<dbReference type="PANTHER" id="PTHR11717">
    <property type="entry name" value="LOW MOLECULAR WEIGHT PROTEIN TYROSINE PHOSPHATASE"/>
    <property type="match status" value="1"/>
</dbReference>
<evidence type="ECO:0000256" key="3">
    <source>
        <dbReference type="ARBA" id="ARBA00022912"/>
    </source>
</evidence>
<protein>
    <submittedName>
        <fullName evidence="6">Protein-tyrosine-phosphatase</fullName>
    </submittedName>
</protein>
<evidence type="ECO:0000313" key="7">
    <source>
        <dbReference type="Proteomes" id="UP000628775"/>
    </source>
</evidence>
<dbReference type="InterPro" id="IPR036196">
    <property type="entry name" value="Ptyr_pPase_sf"/>
</dbReference>
<dbReference type="CDD" id="cd16344">
    <property type="entry name" value="LMWPAP"/>
    <property type="match status" value="1"/>
</dbReference>
<accession>A0A8J2YF57</accession>
<feature type="active site" description="Nucleophile" evidence="4">
    <location>
        <position position="8"/>
    </location>
</feature>
<proteinExistence type="inferred from homology"/>
<feature type="active site" evidence="4">
    <location>
        <position position="14"/>
    </location>
</feature>
<evidence type="ECO:0000256" key="2">
    <source>
        <dbReference type="ARBA" id="ARBA00022801"/>
    </source>
</evidence>
<evidence type="ECO:0000256" key="1">
    <source>
        <dbReference type="ARBA" id="ARBA00011063"/>
    </source>
</evidence>
<keyword evidence="3" id="KW-0904">Protein phosphatase</keyword>
<keyword evidence="2" id="KW-0378">Hydrolase</keyword>
<dbReference type="Proteomes" id="UP000628775">
    <property type="component" value="Unassembled WGS sequence"/>
</dbReference>
<dbReference type="AlphaFoldDB" id="A0A8J2YF57"/>
<dbReference type="Pfam" id="PF01451">
    <property type="entry name" value="LMWPc"/>
    <property type="match status" value="1"/>
</dbReference>
<name>A0A8J2YF57_9BACL</name>
<evidence type="ECO:0000256" key="4">
    <source>
        <dbReference type="PIRSR" id="PIRSR617867-1"/>
    </source>
</evidence>